<keyword evidence="6" id="KW-1040">Host Golgi apparatus</keyword>
<evidence type="ECO:0000256" key="10">
    <source>
        <dbReference type="ARBA" id="ARBA00023046"/>
    </source>
</evidence>
<keyword evidence="2 15" id="KW-0597">Phosphoprotein</keyword>
<comment type="subcellular location">
    <subcellularLocation>
        <location evidence="15">Virion</location>
    </subcellularLocation>
    <subcellularLocation>
        <location evidence="15">Host nucleus</location>
    </subcellularLocation>
</comment>
<dbReference type="GO" id="GO:0046718">
    <property type="term" value="P:symbiont entry into host cell"/>
    <property type="evidence" value="ECO:0007669"/>
    <property type="project" value="UniProtKB-KW"/>
</dbReference>
<evidence type="ECO:0000256" key="6">
    <source>
        <dbReference type="ARBA" id="ARBA00022812"/>
    </source>
</evidence>
<evidence type="ECO:0000256" key="2">
    <source>
        <dbReference type="ARBA" id="ARBA00022553"/>
    </source>
</evidence>
<comment type="function">
    <text evidence="15">Minor protein of the capsid that localizes along the inner surface of the virion, within the central cavities beneath the L1 pentamers. Plays a role in capsid stabilization through interaction with the major capsid protein L1. Once the virion enters the host cell, L2 escorts the genomic DNA into the nucleus by promoting escape from the endosomal compartments and traffic through the host Golgi network. Mechanistically, the C-terminus of L2 possesses a cell-penetrating peptide that protudes from the host endosome, interacts with host cytoplasmic retromer cargo and thereby mediates the capsid delivery to the host trans-Golgi network. Plays a role through its interaction with host dynein in the intracellular microtubule-dependent transport of viral capsid toward the nucleus. Mediates the viral genome import into the nucleus through binding to host importins. Once within the nucleus, L2 localizes viral genomes to host PML bodies in order to activate early gene expression for establishment of infection. Later on, promotes late gene expression by interacting with the viral E2 protein and by inhibiting its transcriptional activation functions. During virion assembly, encapsidates the genome by direct interaction with the viral DNA.</text>
</comment>
<dbReference type="GO" id="GO:0005198">
    <property type="term" value="F:structural molecule activity"/>
    <property type="evidence" value="ECO:0007669"/>
    <property type="project" value="UniProtKB-UniRule"/>
</dbReference>
<dbReference type="GO" id="GO:0075521">
    <property type="term" value="P:microtubule-dependent intracellular transport of viral material towards nucleus"/>
    <property type="evidence" value="ECO:0007669"/>
    <property type="project" value="UniProtKB-UniRule"/>
</dbReference>
<name>A0A7L8Y9Z8_HPV16</name>
<dbReference type="GO" id="GO:0075732">
    <property type="term" value="P:viral penetration into host nucleus"/>
    <property type="evidence" value="ECO:0007669"/>
    <property type="project" value="UniProtKB-KW"/>
</dbReference>
<keyword evidence="5 15" id="KW-0945">Host-virus interaction</keyword>
<keyword evidence="7 15" id="KW-0946">Virion</keyword>
<dbReference type="InterPro" id="IPR000784">
    <property type="entry name" value="Late_L2"/>
</dbReference>
<organismHost>
    <name type="scientific">Homo sapiens</name>
    <name type="common">Human</name>
    <dbReference type="NCBI Taxonomy" id="9606"/>
</organismHost>
<evidence type="ECO:0000256" key="13">
    <source>
        <dbReference type="ARBA" id="ARBA00023157"/>
    </source>
</evidence>
<comment type="similarity">
    <text evidence="15">Belongs to the papillomaviridae L2 protein family.</text>
</comment>
<keyword evidence="16" id="KW-1133">Transmembrane helix</keyword>
<feature type="disulfide bond" evidence="15">
    <location>
        <begin position="61"/>
        <end position="67"/>
    </location>
</feature>
<dbReference type="HAMAP" id="MF_04003">
    <property type="entry name" value="PPV_L2"/>
    <property type="match status" value="1"/>
</dbReference>
<keyword evidence="4 15" id="KW-1048">Host nucleus</keyword>
<keyword evidence="13 15" id="KW-1015">Disulfide bond</keyword>
<feature type="short sequence motif" description="Nuclear localization signal" evidence="15">
    <location>
        <begin position="493"/>
        <end position="501"/>
    </location>
</feature>
<keyword evidence="1 15" id="KW-1163">Viral penetration into host nucleus</keyword>
<keyword evidence="16" id="KW-0812">Transmembrane</keyword>
<keyword evidence="9 15" id="KW-1177">Microtubular inwards viral transport</keyword>
<organism evidence="17">
    <name type="scientific">Human papillomavirus type 16</name>
    <dbReference type="NCBI Taxonomy" id="333760"/>
    <lineage>
        <taxon>Viruses</taxon>
        <taxon>Monodnaviria</taxon>
        <taxon>Shotokuvirae</taxon>
        <taxon>Cossaviricota</taxon>
        <taxon>Papovaviricetes</taxon>
        <taxon>Zurhausenvirales</taxon>
        <taxon>Papillomaviridae</taxon>
        <taxon>Firstpapillomavirinae</taxon>
        <taxon>Alphapapillomavirus</taxon>
        <taxon>Alphapapillomavirus 9</taxon>
    </lineage>
</organism>
<protein>
    <recommendedName>
        <fullName evidence="15">Minor capsid protein L2</fullName>
    </recommendedName>
</protein>
<comment type="PTM">
    <text evidence="15">Highly phosphorylated.</text>
</comment>
<evidence type="ECO:0000256" key="15">
    <source>
        <dbReference type="HAMAP-Rule" id="MF_04003"/>
    </source>
</evidence>
<evidence type="ECO:0000256" key="1">
    <source>
        <dbReference type="ARBA" id="ARBA00022524"/>
    </source>
</evidence>
<evidence type="ECO:0000256" key="4">
    <source>
        <dbReference type="ARBA" id="ARBA00022562"/>
    </source>
</evidence>
<feature type="short sequence motif" description="Nuclear localization signal" evidence="15">
    <location>
        <begin position="40"/>
        <end position="52"/>
    </location>
</feature>
<keyword evidence="11 15" id="KW-1176">Cytoplasmic inwards viral transport</keyword>
<keyword evidence="12 15" id="KW-0238">DNA-binding</keyword>
<evidence type="ECO:0000313" key="17">
    <source>
        <dbReference type="EMBL" id="QOI17573.1"/>
    </source>
</evidence>
<evidence type="ECO:0000256" key="14">
    <source>
        <dbReference type="ARBA" id="ARBA00023296"/>
    </source>
</evidence>
<evidence type="ECO:0000256" key="7">
    <source>
        <dbReference type="ARBA" id="ARBA00022844"/>
    </source>
</evidence>
<evidence type="ECO:0000256" key="11">
    <source>
        <dbReference type="ARBA" id="ARBA00023120"/>
    </source>
</evidence>
<keyword evidence="14 15" id="KW-1160">Virus entry into host cell</keyword>
<keyword evidence="3 15" id="KW-0167">Capsid protein</keyword>
<sequence length="512" mass="55645">MLHIIVVYHNLLFFLFYFHIYFFFVCLFVCFLINCYHLTMRHKRSAKRTKRASATQLYKTCKQAGTCPPDIIPKVEGKTIADQILQYGSMGVFFGGLGIGTGSGTGGRTGYIPLGTRPPTATDTLAPVRPPLTVDPVGPSDPSIVSLVEETSFIDAGAPTSVPSIPPDVSGFSITTSTDTTPAILDINNTVTTVTTHNNPTFTDPSVLQPPTPAETGGHFTLSSSTISTHNYEEIPMDTFIVSTNPNTVTSSTPIPGSRPVARLGLYSRTTQQVKVVDPAFVTTPTKLITYDNPAYEGIDVDNTLYFSSNDNSINIAPDPDFLDIVALHRPALTSRRTGIRYSRIGNKQTLRTRSGKSIGAKVHYYYDFSTIDPAEEIELQTITPSTYTTTSHAASPTSINNGLYDIYADDFITDTSTTPVPSVPSTSLSGYIPANTTIPFGGAYNIPLVSGPDIPINITDQAPSLIPIVPGSPQYTIIADAGDFYLHPSYYMLRKRRKRLPYFFSDVSLAA</sequence>
<keyword evidence="8 15" id="KW-0426">Late protein</keyword>
<dbReference type="Pfam" id="PF00513">
    <property type="entry name" value="Late_protein_L2"/>
    <property type="match status" value="1"/>
</dbReference>
<comment type="subunit">
    <text evidence="15">Interacts with major capsid protein L1. Interacts with E2; this interaction inhibits E2 transcriptional activity but not the DNA replication function E2. Interacts with host HSPA8; this interaction is required for L2 nuclear translocation. Interacts with host importins KPNB2 and KPNB3. Forms a complex with importin alpha2-beta1 heterodimers via interaction with the importin alpha2 adapter. Interacts with host DYNLT1; this interaction is essential for virus intracellular transport during entry. Interacts (via C-terminus) with host retromer subunits VPS35 AND VPS29.</text>
</comment>
<evidence type="ECO:0000256" key="3">
    <source>
        <dbReference type="ARBA" id="ARBA00022561"/>
    </source>
</evidence>
<proteinExistence type="inferred from homology"/>
<keyword evidence="16" id="KW-0472">Membrane</keyword>
<evidence type="ECO:0000256" key="16">
    <source>
        <dbReference type="SAM" id="Phobius"/>
    </source>
</evidence>
<evidence type="ECO:0000256" key="8">
    <source>
        <dbReference type="ARBA" id="ARBA00022921"/>
    </source>
</evidence>
<accession>A0A7L8Y9Z8</accession>
<evidence type="ECO:0000256" key="12">
    <source>
        <dbReference type="ARBA" id="ARBA00023125"/>
    </source>
</evidence>
<dbReference type="GO" id="GO:0019028">
    <property type="term" value="C:viral capsid"/>
    <property type="evidence" value="ECO:0007669"/>
    <property type="project" value="UniProtKB-UniRule"/>
</dbReference>
<dbReference type="GO" id="GO:0043657">
    <property type="term" value="C:host cell"/>
    <property type="evidence" value="ECO:0007669"/>
    <property type="project" value="GOC"/>
</dbReference>
<dbReference type="GO" id="GO:0003677">
    <property type="term" value="F:DNA binding"/>
    <property type="evidence" value="ECO:0007669"/>
    <property type="project" value="UniProtKB-UniRule"/>
</dbReference>
<dbReference type="GO" id="GO:0042025">
    <property type="term" value="C:host cell nucleus"/>
    <property type="evidence" value="ECO:0007669"/>
    <property type="project" value="UniProtKB-SubCell"/>
</dbReference>
<feature type="transmembrane region" description="Helical" evidence="16">
    <location>
        <begin position="12"/>
        <end position="38"/>
    </location>
</feature>
<evidence type="ECO:0000256" key="9">
    <source>
        <dbReference type="ARBA" id="ARBA00022952"/>
    </source>
</evidence>
<dbReference type="EMBL" id="MT783409">
    <property type="protein sequence ID" value="QOI17573.1"/>
    <property type="molecule type" value="Genomic_DNA"/>
</dbReference>
<gene>
    <name evidence="15" type="primary">L2</name>
</gene>
<reference evidence="17" key="1">
    <citation type="submission" date="2020-07" db="EMBL/GenBank/DDBJ databases">
        <authorList>
            <person name="Zhang W."/>
            <person name="Yang S."/>
        </authorList>
    </citation>
    <scope>NUCLEOTIDE SEQUENCE</scope>
    <source>
        <strain evidence="17">Kyd-n0116</strain>
    </source>
</reference>
<evidence type="ECO:0000256" key="5">
    <source>
        <dbReference type="ARBA" id="ARBA00022581"/>
    </source>
</evidence>
<keyword evidence="10" id="KW-1039">Host endosome</keyword>